<dbReference type="GO" id="GO:0004473">
    <property type="term" value="F:malate dehydrogenase (decarboxylating) (NADP+) activity"/>
    <property type="evidence" value="ECO:0007669"/>
    <property type="project" value="UniProtKB-EC"/>
</dbReference>
<dbReference type="PROSITE" id="PS00331">
    <property type="entry name" value="MALIC_ENZYMES"/>
    <property type="match status" value="1"/>
</dbReference>
<feature type="active site" description="Proton acceptor" evidence="8">
    <location>
        <position position="96"/>
    </location>
</feature>
<evidence type="ECO:0000256" key="10">
    <source>
        <dbReference type="PIRSR" id="PIRSR036684-3"/>
    </source>
</evidence>
<dbReference type="PANTHER" id="PTHR43237:SF4">
    <property type="entry name" value="NADP-DEPENDENT MALIC ENZYME"/>
    <property type="match status" value="1"/>
</dbReference>
<keyword evidence="5 9" id="KW-0479">Metal-binding</keyword>
<dbReference type="PANTHER" id="PTHR43237">
    <property type="entry name" value="NADP-DEPENDENT MALIC ENZYME"/>
    <property type="match status" value="1"/>
</dbReference>
<dbReference type="FunFam" id="3.40.50.720:FF:000095">
    <property type="entry name" value="NADP-dependent malic enzyme"/>
    <property type="match status" value="1"/>
</dbReference>
<dbReference type="InterPro" id="IPR012301">
    <property type="entry name" value="Malic_N_dom"/>
</dbReference>
<evidence type="ECO:0000256" key="8">
    <source>
        <dbReference type="PIRSR" id="PIRSR036684-1"/>
    </source>
</evidence>
<evidence type="ECO:0000256" key="3">
    <source>
        <dbReference type="ARBA" id="ARBA00007686"/>
    </source>
</evidence>
<dbReference type="InterPro" id="IPR037062">
    <property type="entry name" value="Malic_N_dom_sf"/>
</dbReference>
<dbReference type="InterPro" id="IPR015884">
    <property type="entry name" value="Malic_enzyme_CS"/>
</dbReference>
<evidence type="ECO:0000313" key="13">
    <source>
        <dbReference type="EMBL" id="PYC47600.1"/>
    </source>
</evidence>
<feature type="binding site" evidence="10">
    <location>
        <begin position="78"/>
        <end position="85"/>
    </location>
    <ligand>
        <name>NADP(+)</name>
        <dbReference type="ChEBI" id="CHEBI:58349"/>
    </ligand>
</feature>
<keyword evidence="6 13" id="KW-0560">Oxidoreductase</keyword>
<dbReference type="Gene3D" id="3.40.50.10750">
    <property type="entry name" value="Isocitrate/Isopropylmalate dehydrogenase-like"/>
    <property type="match status" value="1"/>
</dbReference>
<dbReference type="Pfam" id="PF03949">
    <property type="entry name" value="Malic_M"/>
    <property type="match status" value="1"/>
</dbReference>
<dbReference type="RefSeq" id="WP_110795908.1">
    <property type="nucleotide sequence ID" value="NZ_KZ826484.1"/>
</dbReference>
<dbReference type="InterPro" id="IPR036291">
    <property type="entry name" value="NAD(P)-bd_dom_sf"/>
</dbReference>
<comment type="cofactor">
    <cofactor evidence="2">
        <name>Mg(2+)</name>
        <dbReference type="ChEBI" id="CHEBI:18420"/>
    </cofactor>
</comment>
<evidence type="ECO:0000256" key="2">
    <source>
        <dbReference type="ARBA" id="ARBA00001946"/>
    </source>
</evidence>
<dbReference type="EC" id="1.1.1.40" evidence="13"/>
<feature type="binding site" evidence="9">
    <location>
        <position position="138"/>
    </location>
    <ligand>
        <name>a divalent metal cation</name>
        <dbReference type="ChEBI" id="CHEBI:60240"/>
    </ligand>
</feature>
<dbReference type="AlphaFoldDB" id="A0A2V4NCW6"/>
<evidence type="ECO:0000256" key="1">
    <source>
        <dbReference type="ARBA" id="ARBA00001936"/>
    </source>
</evidence>
<evidence type="ECO:0000259" key="12">
    <source>
        <dbReference type="SMART" id="SM01274"/>
    </source>
</evidence>
<dbReference type="InterPro" id="IPR012302">
    <property type="entry name" value="Malic_NAD-bd"/>
</dbReference>
<feature type="domain" description="Malic enzyme NAD-binding" evidence="11">
    <location>
        <begin position="165"/>
        <end position="401"/>
    </location>
</feature>
<dbReference type="InterPro" id="IPR042112">
    <property type="entry name" value="P_AcTrfase_dom2"/>
</dbReference>
<dbReference type="PIRSF" id="PIRSF036684">
    <property type="entry name" value="ME_PTA"/>
    <property type="match status" value="1"/>
</dbReference>
<dbReference type="GO" id="GO:0006108">
    <property type="term" value="P:malate metabolic process"/>
    <property type="evidence" value="ECO:0007669"/>
    <property type="project" value="InterPro"/>
</dbReference>
<keyword evidence="10" id="KW-0521">NADP</keyword>
<sequence length="751" mass="80821">MSKNKVTAEEALAFHLEPTPGKFEITATVPMSTQRDLSLAYSPGVAVPCEAIAANPETAYDYTNKGNLVAVISNGTAVLGLGNLGALGSKPVMEGKAVLFKRFADVNSIDIELDSEDPEALIAAIKLMGPTFGGINLEDIKAPECFIIEQRLKEEMDIPVFHDDQHGTAVICAAGLINALHISGKKIEDVRIVLNGAGAAGIACLELLKSMGARHDNCIMCDTKGVIYQGRSAGMNQWKSAHAAKTDARTLEDAMKGADVFLGVSVKGAVTPAMIEGMADNPVIFAMANPDPEITPEEAHAVRADAIVATGRSDYPNQVNNVLGFPYLFRGALDIHARAINDEMKIACAEALAELAREDVPDEVALAYGRSLSFGRDYIIPTPFDPRLIYRIPPAVAKAGMETGVARRPIIDMDAYEISLKSRMDPTASILQGIHARARNAQARMIFAEGDDPRVLRAAVQYQRSGLGKALVVGREADVKAKLAAVGLPEAVRELEVVNAANTRHLAQYKEFLYQRLQRKGYDRQDIHRLAARDRHVFSALMLEHGHGDGLVTGATRKSAHVLERINHVFDAEAHQGAAGVTALLQNGRIVLISDTLVHEWPDEYDLATIAERSADVARHLGLEPRVAFVSFSTFGYPVSERAHKMHVAPKVLEERGVDFEFEGEMTVDVALNVKAQEAYPFSRLTGPANILVVPARHSASISVKLMQEMGGATVIGPILAGVDASIQICSSNSTVNDILNMAVLAACKVG</sequence>
<feature type="binding site" evidence="10">
    <location>
        <position position="164"/>
    </location>
    <ligand>
        <name>a divalent metal cation</name>
        <dbReference type="ChEBI" id="CHEBI:60240"/>
    </ligand>
</feature>
<accession>A0A2V4NCW6</accession>
<dbReference type="Gene3D" id="3.40.50.10380">
    <property type="entry name" value="Malic enzyme, N-terminal domain"/>
    <property type="match status" value="1"/>
</dbReference>
<keyword evidence="7" id="KW-0511">Multifunctional enzyme</keyword>
<protein>
    <submittedName>
        <fullName evidence="13">NADP-dependent malic enzyme</fullName>
        <ecNumber evidence="13">1.1.1.40</ecNumber>
    </submittedName>
</protein>
<dbReference type="CDD" id="cd05311">
    <property type="entry name" value="NAD_bind_2_malic_enz"/>
    <property type="match status" value="1"/>
</dbReference>
<dbReference type="GO" id="GO:0016746">
    <property type="term" value="F:acyltransferase activity"/>
    <property type="evidence" value="ECO:0007669"/>
    <property type="project" value="InterPro"/>
</dbReference>
<evidence type="ECO:0000256" key="9">
    <source>
        <dbReference type="PIRSR" id="PIRSR036684-2"/>
    </source>
</evidence>
<feature type="domain" description="Malic enzyme N-terminal" evidence="12">
    <location>
        <begin position="20"/>
        <end position="153"/>
    </location>
</feature>
<dbReference type="GO" id="GO:0051287">
    <property type="term" value="F:NAD binding"/>
    <property type="evidence" value="ECO:0007669"/>
    <property type="project" value="InterPro"/>
</dbReference>
<name>A0A2V4NCW6_9RHOB</name>
<comment type="similarity">
    <text evidence="3">In the N-terminal section; belongs to the malic enzymes family.</text>
</comment>
<dbReference type="GO" id="GO:0046872">
    <property type="term" value="F:metal ion binding"/>
    <property type="evidence" value="ECO:0007669"/>
    <property type="project" value="UniProtKB-KW"/>
</dbReference>
<dbReference type="SUPFAM" id="SSF53223">
    <property type="entry name" value="Aminoacid dehydrogenase-like, N-terminal domain"/>
    <property type="match status" value="1"/>
</dbReference>
<dbReference type="OrthoDB" id="9805787at2"/>
<dbReference type="InterPro" id="IPR002505">
    <property type="entry name" value="PTA_PTB"/>
</dbReference>
<evidence type="ECO:0000313" key="14">
    <source>
        <dbReference type="Proteomes" id="UP000248012"/>
    </source>
</evidence>
<keyword evidence="14" id="KW-1185">Reference proteome</keyword>
<comment type="caution">
    <text evidence="13">The sequence shown here is derived from an EMBL/GenBank/DDBJ whole genome shotgun (WGS) entry which is preliminary data.</text>
</comment>
<dbReference type="EMBL" id="QFVT01000005">
    <property type="protein sequence ID" value="PYC47600.1"/>
    <property type="molecule type" value="Genomic_DNA"/>
</dbReference>
<dbReference type="InterPro" id="IPR042113">
    <property type="entry name" value="P_AcTrfase_dom1"/>
</dbReference>
<dbReference type="Gene3D" id="3.40.50.10950">
    <property type="match status" value="1"/>
</dbReference>
<dbReference type="SMART" id="SM01274">
    <property type="entry name" value="malic"/>
    <property type="match status" value="1"/>
</dbReference>
<comment type="similarity">
    <text evidence="4">In the C-terminal section; belongs to the phosphate acetyltransferase and butyryltransferase family.</text>
</comment>
<reference evidence="13 14" key="1">
    <citation type="submission" date="2018-05" db="EMBL/GenBank/DDBJ databases">
        <title>Oceanovita maritima gen. nov., sp. nov., a marine bacterium in the family Rhodobacteraceae isolated from surface seawater of Lundu port Xiamen, China.</title>
        <authorList>
            <person name="Hetharua B.H."/>
            <person name="Min D."/>
            <person name="Liao H."/>
            <person name="Tian Y."/>
        </authorList>
    </citation>
    <scope>NUCLEOTIDE SEQUENCE [LARGE SCALE GENOMIC DNA]</scope>
    <source>
        <strain evidence="13 14">FSX-11</strain>
    </source>
</reference>
<evidence type="ECO:0000259" key="11">
    <source>
        <dbReference type="SMART" id="SM00919"/>
    </source>
</evidence>
<dbReference type="InterPro" id="IPR012188">
    <property type="entry name" value="ME_PTA"/>
</dbReference>
<gene>
    <name evidence="13" type="ORF">DI396_09145</name>
</gene>
<dbReference type="Proteomes" id="UP000248012">
    <property type="component" value="Unassembled WGS sequence"/>
</dbReference>
<dbReference type="SUPFAM" id="SSF53659">
    <property type="entry name" value="Isocitrate/Isopropylmalate dehydrogenase-like"/>
    <property type="match status" value="1"/>
</dbReference>
<dbReference type="InterPro" id="IPR046346">
    <property type="entry name" value="Aminoacid_DH-like_N_sf"/>
</dbReference>
<dbReference type="FunFam" id="3.40.50.10380:FF:000003">
    <property type="entry name" value="NADP-dependent malic enzyme"/>
    <property type="match status" value="1"/>
</dbReference>
<dbReference type="Pfam" id="PF00390">
    <property type="entry name" value="malic"/>
    <property type="match status" value="1"/>
</dbReference>
<feature type="binding site" evidence="9">
    <location>
        <position position="139"/>
    </location>
    <ligand>
        <name>a divalent metal cation</name>
        <dbReference type="ChEBI" id="CHEBI:60240"/>
    </ligand>
</feature>
<feature type="binding site" evidence="10">
    <location>
        <position position="289"/>
    </location>
    <ligand>
        <name>a divalent metal cation</name>
        <dbReference type="ChEBI" id="CHEBI:60240"/>
    </ligand>
</feature>
<proteinExistence type="inferred from homology"/>
<evidence type="ECO:0000256" key="4">
    <source>
        <dbReference type="ARBA" id="ARBA00008756"/>
    </source>
</evidence>
<evidence type="ECO:0000256" key="6">
    <source>
        <dbReference type="ARBA" id="ARBA00023002"/>
    </source>
</evidence>
<dbReference type="Gene3D" id="3.40.50.720">
    <property type="entry name" value="NAD(P)-binding Rossmann-like Domain"/>
    <property type="match status" value="1"/>
</dbReference>
<organism evidence="13 14">
    <name type="scientific">Litorivita pollutaquae</name>
    <dbReference type="NCBI Taxonomy" id="2200892"/>
    <lineage>
        <taxon>Bacteria</taxon>
        <taxon>Pseudomonadati</taxon>
        <taxon>Pseudomonadota</taxon>
        <taxon>Alphaproteobacteria</taxon>
        <taxon>Rhodobacterales</taxon>
        <taxon>Paracoccaceae</taxon>
        <taxon>Litorivita</taxon>
    </lineage>
</organism>
<dbReference type="Pfam" id="PF01515">
    <property type="entry name" value="PTA_PTB"/>
    <property type="match status" value="1"/>
</dbReference>
<comment type="cofactor">
    <cofactor evidence="1">
        <name>Mn(2+)</name>
        <dbReference type="ChEBI" id="CHEBI:29035"/>
    </cofactor>
</comment>
<dbReference type="SUPFAM" id="SSF51735">
    <property type="entry name" value="NAD(P)-binding Rossmann-fold domains"/>
    <property type="match status" value="1"/>
</dbReference>
<dbReference type="SMART" id="SM00919">
    <property type="entry name" value="Malic_M"/>
    <property type="match status" value="1"/>
</dbReference>
<dbReference type="InterPro" id="IPR045213">
    <property type="entry name" value="Malic_NAD-bd_bact_type"/>
</dbReference>
<evidence type="ECO:0000256" key="7">
    <source>
        <dbReference type="ARBA" id="ARBA00023268"/>
    </source>
</evidence>
<evidence type="ECO:0000256" key="5">
    <source>
        <dbReference type="ARBA" id="ARBA00022723"/>
    </source>
</evidence>
<dbReference type="InterPro" id="IPR051674">
    <property type="entry name" value="Malate_Decarboxylase"/>
</dbReference>